<reference evidence="2 3" key="1">
    <citation type="submission" date="2022-06" db="EMBL/GenBank/DDBJ databases">
        <title>Paraconexibacter antarcticus.</title>
        <authorList>
            <person name="Kim C.S."/>
        </authorList>
    </citation>
    <scope>NUCLEOTIDE SEQUENCE [LARGE SCALE GENOMIC DNA]</scope>
    <source>
        <strain evidence="2 3">02-257</strain>
    </source>
</reference>
<dbReference type="RefSeq" id="WP_254569104.1">
    <property type="nucleotide sequence ID" value="NZ_CP098502.1"/>
</dbReference>
<evidence type="ECO:0000256" key="1">
    <source>
        <dbReference type="SAM" id="Coils"/>
    </source>
</evidence>
<evidence type="ECO:0000313" key="2">
    <source>
        <dbReference type="EMBL" id="UTI62366.1"/>
    </source>
</evidence>
<evidence type="ECO:0000313" key="3">
    <source>
        <dbReference type="Proteomes" id="UP001056035"/>
    </source>
</evidence>
<keyword evidence="3" id="KW-1185">Reference proteome</keyword>
<name>A0ABY5DLL0_9ACTN</name>
<feature type="coiled-coil region" evidence="1">
    <location>
        <begin position="68"/>
        <end position="99"/>
    </location>
</feature>
<dbReference type="Proteomes" id="UP001056035">
    <property type="component" value="Chromosome"/>
</dbReference>
<protein>
    <submittedName>
        <fullName evidence="2">Uncharacterized protein</fullName>
    </submittedName>
</protein>
<dbReference type="EMBL" id="CP098502">
    <property type="protein sequence ID" value="UTI62366.1"/>
    <property type="molecule type" value="Genomic_DNA"/>
</dbReference>
<proteinExistence type="predicted"/>
<sequence>MLPDGFDQSQVHLEPLGGPLGLHVCRACGSTLMQLVGHEDAGHGHWFLTMRCPECESWAGGRVPDAWCAELDEELERGTHRLLDALEEVQRQIRAAEIDTFVAALDDDLLLPEDF</sequence>
<accession>A0ABY5DLL0</accession>
<organism evidence="2 3">
    <name type="scientific">Paraconexibacter antarcticus</name>
    <dbReference type="NCBI Taxonomy" id="2949664"/>
    <lineage>
        <taxon>Bacteria</taxon>
        <taxon>Bacillati</taxon>
        <taxon>Actinomycetota</taxon>
        <taxon>Thermoleophilia</taxon>
        <taxon>Solirubrobacterales</taxon>
        <taxon>Paraconexibacteraceae</taxon>
        <taxon>Paraconexibacter</taxon>
    </lineage>
</organism>
<keyword evidence="1" id="KW-0175">Coiled coil</keyword>
<gene>
    <name evidence="2" type="ORF">NBH00_13445</name>
</gene>